<dbReference type="InterPro" id="IPR009057">
    <property type="entry name" value="Homeodomain-like_sf"/>
</dbReference>
<dbReference type="Gene3D" id="1.10.10.60">
    <property type="entry name" value="Homeodomain-like"/>
    <property type="match status" value="2"/>
</dbReference>
<accession>A0A4R7YL81</accession>
<dbReference type="Pfam" id="PF02311">
    <property type="entry name" value="AraC_binding"/>
    <property type="match status" value="1"/>
</dbReference>
<dbReference type="InterPro" id="IPR014710">
    <property type="entry name" value="RmlC-like_jellyroll"/>
</dbReference>
<proteinExistence type="predicted"/>
<dbReference type="RefSeq" id="WP_111573328.1">
    <property type="nucleotide sequence ID" value="NZ_QLME01000032.1"/>
</dbReference>
<reference evidence="5 6" key="1">
    <citation type="submission" date="2019-03" db="EMBL/GenBank/DDBJ databases">
        <title>Subsurface microbial communities from deep shales in Ohio and West Virginia, USA.</title>
        <authorList>
            <person name="Wrighton K."/>
        </authorList>
    </citation>
    <scope>NUCLEOTIDE SEQUENCE [LARGE SCALE GENOMIC DNA]</scope>
    <source>
        <strain evidence="5 6">MSL9.2</strain>
    </source>
</reference>
<keyword evidence="1" id="KW-0805">Transcription regulation</keyword>
<evidence type="ECO:0000256" key="3">
    <source>
        <dbReference type="ARBA" id="ARBA00023163"/>
    </source>
</evidence>
<dbReference type="AlphaFoldDB" id="A0A4R7YL81"/>
<dbReference type="InterPro" id="IPR018062">
    <property type="entry name" value="HTH_AraC-typ_CS"/>
</dbReference>
<dbReference type="EMBL" id="SODA01000036">
    <property type="protein sequence ID" value="TDV98336.1"/>
    <property type="molecule type" value="Genomic_DNA"/>
</dbReference>
<dbReference type="Pfam" id="PF12833">
    <property type="entry name" value="HTH_18"/>
    <property type="match status" value="1"/>
</dbReference>
<dbReference type="InterPro" id="IPR037923">
    <property type="entry name" value="HTH-like"/>
</dbReference>
<dbReference type="PROSITE" id="PS01124">
    <property type="entry name" value="HTH_ARAC_FAMILY_2"/>
    <property type="match status" value="1"/>
</dbReference>
<evidence type="ECO:0000256" key="2">
    <source>
        <dbReference type="ARBA" id="ARBA00023125"/>
    </source>
</evidence>
<dbReference type="InterPro" id="IPR003313">
    <property type="entry name" value="AraC-bd"/>
</dbReference>
<dbReference type="PANTHER" id="PTHR43280:SF2">
    <property type="entry name" value="HTH-TYPE TRANSCRIPTIONAL REGULATOR EXSA"/>
    <property type="match status" value="1"/>
</dbReference>
<keyword evidence="2" id="KW-0238">DNA-binding</keyword>
<dbReference type="GO" id="GO:0003700">
    <property type="term" value="F:DNA-binding transcription factor activity"/>
    <property type="evidence" value="ECO:0007669"/>
    <property type="project" value="InterPro"/>
</dbReference>
<dbReference type="SMART" id="SM00342">
    <property type="entry name" value="HTH_ARAC"/>
    <property type="match status" value="1"/>
</dbReference>
<dbReference type="OrthoDB" id="337756at2"/>
<dbReference type="PANTHER" id="PTHR43280">
    <property type="entry name" value="ARAC-FAMILY TRANSCRIPTIONAL REGULATOR"/>
    <property type="match status" value="1"/>
</dbReference>
<dbReference type="Gene3D" id="2.60.120.10">
    <property type="entry name" value="Jelly Rolls"/>
    <property type="match status" value="1"/>
</dbReference>
<keyword evidence="3" id="KW-0804">Transcription</keyword>
<comment type="caution">
    <text evidence="5">The sequence shown here is derived from an EMBL/GenBank/DDBJ whole genome shotgun (WGS) entry which is preliminary data.</text>
</comment>
<gene>
    <name evidence="5" type="ORF">C8C77_1369</name>
</gene>
<protein>
    <submittedName>
        <fullName evidence="5">AraC family transcriptional regulator</fullName>
    </submittedName>
</protein>
<dbReference type="SUPFAM" id="SSF46689">
    <property type="entry name" value="Homeodomain-like"/>
    <property type="match status" value="2"/>
</dbReference>
<dbReference type="PROSITE" id="PS00041">
    <property type="entry name" value="HTH_ARAC_FAMILY_1"/>
    <property type="match status" value="1"/>
</dbReference>
<dbReference type="InterPro" id="IPR018060">
    <property type="entry name" value="HTH_AraC"/>
</dbReference>
<sequence length="292" mass="34565">MLTEQIEAMWISRYDYQPGWYFNKHHHSYFQIIYIISGSGSFYYQDLEKKLAKNRLFLIAPGESHKLAAGQKNTLKTLDIKFEIKEVEFASRVKMAAGEYHDLPQIKNLLDQIWEEGRKKQDYYQELNNSFLLQILINILRVKSCSPAAENENYHSSVLKEKAKNQLCKKFINYIEENYSRDLFLKNIASELGYNQSYICQSFKENYNLTPMNFLYKYRVKKAAELLKNSGDTLTQIARKTGFKTVHHFNRTFSKYQGKPPGEYRDEYLLAVRKDIYLTADFVNKDRLQKQK</sequence>
<organism evidence="5 6">
    <name type="scientific">Halanaerobium saccharolyticum</name>
    <dbReference type="NCBI Taxonomy" id="43595"/>
    <lineage>
        <taxon>Bacteria</taxon>
        <taxon>Bacillati</taxon>
        <taxon>Bacillota</taxon>
        <taxon>Clostridia</taxon>
        <taxon>Halanaerobiales</taxon>
        <taxon>Halanaerobiaceae</taxon>
        <taxon>Halanaerobium</taxon>
    </lineage>
</organism>
<name>A0A4R7YL81_9FIRM</name>
<dbReference type="SUPFAM" id="SSF51215">
    <property type="entry name" value="Regulatory protein AraC"/>
    <property type="match status" value="1"/>
</dbReference>
<evidence type="ECO:0000259" key="4">
    <source>
        <dbReference type="PROSITE" id="PS01124"/>
    </source>
</evidence>
<evidence type="ECO:0000256" key="1">
    <source>
        <dbReference type="ARBA" id="ARBA00023015"/>
    </source>
</evidence>
<evidence type="ECO:0000313" key="6">
    <source>
        <dbReference type="Proteomes" id="UP000294697"/>
    </source>
</evidence>
<evidence type="ECO:0000313" key="5">
    <source>
        <dbReference type="EMBL" id="TDV98336.1"/>
    </source>
</evidence>
<dbReference type="Proteomes" id="UP000294697">
    <property type="component" value="Unassembled WGS sequence"/>
</dbReference>
<feature type="domain" description="HTH araC/xylS-type" evidence="4">
    <location>
        <begin position="169"/>
        <end position="267"/>
    </location>
</feature>
<dbReference type="GO" id="GO:0043565">
    <property type="term" value="F:sequence-specific DNA binding"/>
    <property type="evidence" value="ECO:0007669"/>
    <property type="project" value="InterPro"/>
</dbReference>